<evidence type="ECO:0000256" key="1">
    <source>
        <dbReference type="SAM" id="MobiDB-lite"/>
    </source>
</evidence>
<dbReference type="Gene3D" id="1.25.10.10">
    <property type="entry name" value="Leucine-rich Repeat Variant"/>
    <property type="match status" value="1"/>
</dbReference>
<evidence type="ECO:0008006" key="4">
    <source>
        <dbReference type="Google" id="ProtNLM"/>
    </source>
</evidence>
<dbReference type="OrthoDB" id="29308at2759"/>
<dbReference type="SUPFAM" id="SSF48371">
    <property type="entry name" value="ARM repeat"/>
    <property type="match status" value="1"/>
</dbReference>
<dbReference type="InterPro" id="IPR016024">
    <property type="entry name" value="ARM-type_fold"/>
</dbReference>
<evidence type="ECO:0000313" key="2">
    <source>
        <dbReference type="EMBL" id="KIY43288.1"/>
    </source>
</evidence>
<accession>A0A0D7A0C3</accession>
<name>A0A0D7A0C3_9AGAR</name>
<sequence length="731" mass="80403">MAEKHELQLMLVNTLRKSHEIPRICLALDYLISRPDPDAVPAYVFFVILHAQIFGARHRPHVRRRVPLAYRALSCAEAEIMTDITDDIPKLLKDKNSSVVSAALSVSIDQEAFPRVQQNCQFDAEYCQGFAHKDVNDAIVNTSLTCLALDPAKIPIVVSIIQAAVQGGRGALVLEAFTLLSTVDADSMHTHAKTVVDAIRPLLTSRRPNDLHLFLSCLLSLDVRLWSGTHPDFPAVLDAWEVEKVMQLLDSPDRFIRRQTLALLNAVDPNIVSSFFEQAMEAWSLDMPPQVRDIRTDMLLDIIAVQAAEGGEQYGSNVISLLQKILPRTRDDVVYDSVVTRVLTRIQAGNESFRLSSATTMVMPLVESNNLGSTTLVISAALATEYVGRMAIAPPDILIRMSSKMMERSPSVQDTLILAMLRVAADCDEVPESVSRNVGNLAANARHHIKRRCQQFTSLSNNKSVLAQIVAHARSRSLPDFLEALEAWENRTLVAPESVLDTVTPSSDHHGTVPLSDRPAARLRYDAYEAPQFQIRLRDRSLSSSPSIGPYGRDTGTSSRQSHNSSTSQFINAVSDTITPGQLALVGGKGFAAMNTPAQAAAKEHAEEVDDLTSGVDLIAFDSPAASQIPPFDFEVYWNSLGGSDSARGWYDGSIETVASSMQGLDGRVEAIPLEHKPFVGELKLTIWKKDVPATASALLRLGRHDDGCLWRLRCSDAKQRLEIKRLLAQD</sequence>
<evidence type="ECO:0000313" key="3">
    <source>
        <dbReference type="Proteomes" id="UP000054144"/>
    </source>
</evidence>
<proteinExistence type="predicted"/>
<reference evidence="2 3" key="1">
    <citation type="journal article" date="2015" name="Fungal Genet. Biol.">
        <title>Evolution of novel wood decay mechanisms in Agaricales revealed by the genome sequences of Fistulina hepatica and Cylindrobasidium torrendii.</title>
        <authorList>
            <person name="Floudas D."/>
            <person name="Held B.W."/>
            <person name="Riley R."/>
            <person name="Nagy L.G."/>
            <person name="Koehler G."/>
            <person name="Ransdell A.S."/>
            <person name="Younus H."/>
            <person name="Chow J."/>
            <person name="Chiniquy J."/>
            <person name="Lipzen A."/>
            <person name="Tritt A."/>
            <person name="Sun H."/>
            <person name="Haridas S."/>
            <person name="LaButti K."/>
            <person name="Ohm R.A."/>
            <person name="Kues U."/>
            <person name="Blanchette R.A."/>
            <person name="Grigoriev I.V."/>
            <person name="Minto R.E."/>
            <person name="Hibbett D.S."/>
        </authorList>
    </citation>
    <scope>NUCLEOTIDE SEQUENCE [LARGE SCALE GENOMIC DNA]</scope>
    <source>
        <strain evidence="2 3">ATCC 64428</strain>
    </source>
</reference>
<gene>
    <name evidence="2" type="ORF">FISHEDRAFT_78632</name>
</gene>
<dbReference type="EMBL" id="KN882110">
    <property type="protein sequence ID" value="KIY43288.1"/>
    <property type="molecule type" value="Genomic_DNA"/>
</dbReference>
<dbReference type="InterPro" id="IPR011989">
    <property type="entry name" value="ARM-like"/>
</dbReference>
<dbReference type="Proteomes" id="UP000054144">
    <property type="component" value="Unassembled WGS sequence"/>
</dbReference>
<feature type="region of interest" description="Disordered" evidence="1">
    <location>
        <begin position="542"/>
        <end position="568"/>
    </location>
</feature>
<organism evidence="2 3">
    <name type="scientific">Fistulina hepatica ATCC 64428</name>
    <dbReference type="NCBI Taxonomy" id="1128425"/>
    <lineage>
        <taxon>Eukaryota</taxon>
        <taxon>Fungi</taxon>
        <taxon>Dikarya</taxon>
        <taxon>Basidiomycota</taxon>
        <taxon>Agaricomycotina</taxon>
        <taxon>Agaricomycetes</taxon>
        <taxon>Agaricomycetidae</taxon>
        <taxon>Agaricales</taxon>
        <taxon>Fistulinaceae</taxon>
        <taxon>Fistulina</taxon>
    </lineage>
</organism>
<dbReference type="AlphaFoldDB" id="A0A0D7A0C3"/>
<protein>
    <recommendedName>
        <fullName evidence="4">ARM repeat-containing protein</fullName>
    </recommendedName>
</protein>
<feature type="compositionally biased region" description="Low complexity" evidence="1">
    <location>
        <begin position="555"/>
        <end position="568"/>
    </location>
</feature>
<keyword evidence="3" id="KW-1185">Reference proteome</keyword>